<comment type="caution">
    <text evidence="2">The sequence shown here is derived from an EMBL/GenBank/DDBJ whole genome shotgun (WGS) entry which is preliminary data.</text>
</comment>
<dbReference type="EMBL" id="JAAGNZ010000002">
    <property type="protein sequence ID" value="NEU69560.1"/>
    <property type="molecule type" value="Genomic_DNA"/>
</dbReference>
<dbReference type="RefSeq" id="WP_164042003.1">
    <property type="nucleotide sequence ID" value="NZ_JAAGNZ010000002.1"/>
</dbReference>
<gene>
    <name evidence="2" type="ORF">GK091_21950</name>
</gene>
<proteinExistence type="predicted"/>
<organism evidence="2 3">
    <name type="scientific">Spirosoma agri</name>
    <dbReference type="NCBI Taxonomy" id="1987381"/>
    <lineage>
        <taxon>Bacteria</taxon>
        <taxon>Pseudomonadati</taxon>
        <taxon>Bacteroidota</taxon>
        <taxon>Cytophagia</taxon>
        <taxon>Cytophagales</taxon>
        <taxon>Cytophagaceae</taxon>
        <taxon>Spirosoma</taxon>
    </lineage>
</organism>
<evidence type="ECO:0000313" key="2">
    <source>
        <dbReference type="EMBL" id="NEU69560.1"/>
    </source>
</evidence>
<keyword evidence="3" id="KW-1185">Reference proteome</keyword>
<evidence type="ECO:0008006" key="4">
    <source>
        <dbReference type="Google" id="ProtNLM"/>
    </source>
</evidence>
<keyword evidence="1" id="KW-0472">Membrane</keyword>
<feature type="transmembrane region" description="Helical" evidence="1">
    <location>
        <begin position="82"/>
        <end position="101"/>
    </location>
</feature>
<protein>
    <recommendedName>
        <fullName evidence="4">DUF2306 domain-containing protein</fullName>
    </recommendedName>
</protein>
<feature type="transmembrane region" description="Helical" evidence="1">
    <location>
        <begin position="30"/>
        <end position="48"/>
    </location>
</feature>
<feature type="transmembrane region" description="Helical" evidence="1">
    <location>
        <begin position="113"/>
        <end position="135"/>
    </location>
</feature>
<name>A0A6M0IMK7_9BACT</name>
<dbReference type="AlphaFoldDB" id="A0A6M0IMK7"/>
<keyword evidence="1" id="KW-1133">Transmembrane helix</keyword>
<reference evidence="2 3" key="1">
    <citation type="submission" date="2020-02" db="EMBL/GenBank/DDBJ databases">
        <title>Draft genome sequence of two Spirosoma agri KCTC 52727 and Spirosoma terrae KCTC 52035.</title>
        <authorList>
            <person name="Rojas J."/>
            <person name="Ambika Manirajan B."/>
            <person name="Ratering S."/>
            <person name="Suarez C."/>
            <person name="Schnell S."/>
        </authorList>
    </citation>
    <scope>NUCLEOTIDE SEQUENCE [LARGE SCALE GENOMIC DNA]</scope>
    <source>
        <strain evidence="2 3">KCTC 52727</strain>
    </source>
</reference>
<evidence type="ECO:0000256" key="1">
    <source>
        <dbReference type="SAM" id="Phobius"/>
    </source>
</evidence>
<accession>A0A6M0IMK7</accession>
<evidence type="ECO:0000313" key="3">
    <source>
        <dbReference type="Proteomes" id="UP000477386"/>
    </source>
</evidence>
<dbReference type="Proteomes" id="UP000477386">
    <property type="component" value="Unassembled WGS sequence"/>
</dbReference>
<feature type="transmembrane region" description="Helical" evidence="1">
    <location>
        <begin position="54"/>
        <end position="75"/>
    </location>
</feature>
<sequence length="150" mass="16564">MLAALTAISTGTYILFTTKGTSAHRLAGRFYAVSMGLLLCTAFQMYYLSGCFGIVHWGAVGSGIDLLVGLGALGLKALSRSWLTWHYLGMGASITGLYAAFFVESTYRFFPEIYYWWVTLGLAALVFLVGSFLLYHHYPGWIRAIRYTSG</sequence>
<keyword evidence="1" id="KW-0812">Transmembrane</keyword>